<comment type="similarity">
    <text evidence="1">Belongs to the cytochrome P450 family.</text>
</comment>
<dbReference type="GO" id="GO:0020037">
    <property type="term" value="F:heme binding"/>
    <property type="evidence" value="ECO:0007669"/>
    <property type="project" value="InterPro"/>
</dbReference>
<sequence length="714" mass="79856">MSVNLSSPLLQAGHVSSQRCSLTSASPQKLHRSFVKHQPWRPFAPSVRCSASRSGGGDEDQAVKEEVERLLEEKQRPEVAACVDFGEYTVPQPGWVLALRNGLSKLGPPGEFLEGLLSRWATEGGETRRLEIPQVKQSINAITGQSFFIPLYHLFLTYGGIYRLTFGPKSFLIVSDPQIAKHILKDNAKAYSKGILAEILEFVMGTGLIPADGEIWRVRRRAIVPALHQKYVVAMIKLFGEASYKLCKKLDVAASDGEDVEMESLFSRLTLDVIGKAIFNYEFDSLTNDNGIVEAVYIVLREAEMRSTAPIPTWEIPIWKDISPRQKKVSQALKLINSTLDDLIAICKKMVEQEELQFHEEYMNEQDPSILHFLLASGDDVSSKQLRDDLMTLLIAGHETSAAVLTWTFYLLSKSPEVVAKLQDEADSVLGDRFPTIEDLKKLKYTTRVINESLRLYPQPPVLIRRSLEDDMLGEYPIKRGEDIFISVWNLHRSPKHWVDAEKFNPERWLLDGPNPNESNQNFSYLPFGGGPRKCVGDMFATFETVVATAMLVRRFNFQIAPGAPPVAMTTGATIHTTEGLEMTVTRRTIPPIIPNLETKELTFDACRSSSITRICQASKVPSVALVTKSWNSRVGLNSVPQWYIEKLPGEDVSLGVKCEAINKCLSNLTRVMSSHCFGRLEEGQLQPCGGGQPPFGSEKVASVVHRRIKRKKI</sequence>
<dbReference type="InterPro" id="IPR036396">
    <property type="entry name" value="Cyt_P450_sf"/>
</dbReference>
<dbReference type="GO" id="GO:0010291">
    <property type="term" value="F:beta-carotene 3-hydroxylase activity"/>
    <property type="evidence" value="ECO:0007669"/>
    <property type="project" value="TreeGrafter"/>
</dbReference>
<feature type="binding site" description="axial binding residue" evidence="2">
    <location>
        <position position="535"/>
    </location>
    <ligand>
        <name>heme</name>
        <dbReference type="ChEBI" id="CHEBI:30413"/>
    </ligand>
    <ligandPart>
        <name>Fe</name>
        <dbReference type="ChEBI" id="CHEBI:18248"/>
    </ligandPart>
</feature>
<evidence type="ECO:0000256" key="2">
    <source>
        <dbReference type="PIRSR" id="PIRSR602401-1"/>
    </source>
</evidence>
<dbReference type="PRINTS" id="PR00463">
    <property type="entry name" value="EP450I"/>
</dbReference>
<dbReference type="PANTHER" id="PTHR24291">
    <property type="entry name" value="CYTOCHROME P450 FAMILY 4"/>
    <property type="match status" value="1"/>
</dbReference>
<dbReference type="CDD" id="cd11046">
    <property type="entry name" value="CYP97"/>
    <property type="match status" value="1"/>
</dbReference>
<dbReference type="GO" id="GO:0016705">
    <property type="term" value="F:oxidoreductase activity, acting on paired donors, with incorporation or reduction of molecular oxygen"/>
    <property type="evidence" value="ECO:0007669"/>
    <property type="project" value="InterPro"/>
</dbReference>
<dbReference type="GO" id="GO:0009507">
    <property type="term" value="C:chloroplast"/>
    <property type="evidence" value="ECO:0007669"/>
    <property type="project" value="TreeGrafter"/>
</dbReference>
<evidence type="ECO:0008006" key="5">
    <source>
        <dbReference type="Google" id="ProtNLM"/>
    </source>
</evidence>
<organism evidence="3 4">
    <name type="scientific">Zingiber officinale</name>
    <name type="common">Ginger</name>
    <name type="synonym">Amomum zingiber</name>
    <dbReference type="NCBI Taxonomy" id="94328"/>
    <lineage>
        <taxon>Eukaryota</taxon>
        <taxon>Viridiplantae</taxon>
        <taxon>Streptophyta</taxon>
        <taxon>Embryophyta</taxon>
        <taxon>Tracheophyta</taxon>
        <taxon>Spermatophyta</taxon>
        <taxon>Magnoliopsida</taxon>
        <taxon>Liliopsida</taxon>
        <taxon>Zingiberales</taxon>
        <taxon>Zingiberaceae</taxon>
        <taxon>Zingiber</taxon>
    </lineage>
</organism>
<keyword evidence="2" id="KW-0479">Metal-binding</keyword>
<dbReference type="SUPFAM" id="SSF48264">
    <property type="entry name" value="Cytochrome P450"/>
    <property type="match status" value="1"/>
</dbReference>
<dbReference type="InterPro" id="IPR002401">
    <property type="entry name" value="Cyt_P450_E_grp-I"/>
</dbReference>
<dbReference type="PANTHER" id="PTHR24291:SF171">
    <property type="entry name" value="PROTEIN LUTEIN DEFICIENT 5, CHLOROPLASTIC"/>
    <property type="match status" value="1"/>
</dbReference>
<evidence type="ECO:0000313" key="3">
    <source>
        <dbReference type="EMBL" id="KAG6468197.1"/>
    </source>
</evidence>
<name>A0A8J5C8I0_ZINOF</name>
<dbReference type="InterPro" id="IPR001128">
    <property type="entry name" value="Cyt_P450"/>
</dbReference>
<dbReference type="GO" id="GO:0005506">
    <property type="term" value="F:iron ion binding"/>
    <property type="evidence" value="ECO:0007669"/>
    <property type="project" value="InterPro"/>
</dbReference>
<gene>
    <name evidence="3" type="ORF">ZIOFF_072769</name>
</gene>
<keyword evidence="2" id="KW-0408">Iron</keyword>
<evidence type="ECO:0000256" key="1">
    <source>
        <dbReference type="ARBA" id="ARBA00010617"/>
    </source>
</evidence>
<evidence type="ECO:0000313" key="4">
    <source>
        <dbReference type="Proteomes" id="UP000734854"/>
    </source>
</evidence>
<dbReference type="InterPro" id="IPR050196">
    <property type="entry name" value="Cytochrome_P450_Monoox"/>
</dbReference>
<comment type="cofactor">
    <cofactor evidence="2">
        <name>heme</name>
        <dbReference type="ChEBI" id="CHEBI:30413"/>
    </cofactor>
</comment>
<dbReference type="Proteomes" id="UP000734854">
    <property type="component" value="Unassembled WGS sequence"/>
</dbReference>
<dbReference type="PROSITE" id="PS00086">
    <property type="entry name" value="CYTOCHROME_P450"/>
    <property type="match status" value="1"/>
</dbReference>
<dbReference type="Gene3D" id="1.10.630.10">
    <property type="entry name" value="Cytochrome P450"/>
    <property type="match status" value="1"/>
</dbReference>
<dbReference type="PRINTS" id="PR00385">
    <property type="entry name" value="P450"/>
</dbReference>
<accession>A0A8J5C8I0</accession>
<keyword evidence="4" id="KW-1185">Reference proteome</keyword>
<dbReference type="EMBL" id="JACMSC010000022">
    <property type="protein sequence ID" value="KAG6468197.1"/>
    <property type="molecule type" value="Genomic_DNA"/>
</dbReference>
<keyword evidence="2" id="KW-0349">Heme</keyword>
<dbReference type="AlphaFoldDB" id="A0A8J5C8I0"/>
<dbReference type="InterPro" id="IPR017972">
    <property type="entry name" value="Cyt_P450_CS"/>
</dbReference>
<dbReference type="GO" id="GO:0016123">
    <property type="term" value="P:xanthophyll biosynthetic process"/>
    <property type="evidence" value="ECO:0007669"/>
    <property type="project" value="TreeGrafter"/>
</dbReference>
<protein>
    <recommendedName>
        <fullName evidence="5">Protein LUTEIN DEFICIENT 5, chloroplastic</fullName>
    </recommendedName>
</protein>
<reference evidence="3 4" key="1">
    <citation type="submission" date="2020-08" db="EMBL/GenBank/DDBJ databases">
        <title>Plant Genome Project.</title>
        <authorList>
            <person name="Zhang R.-G."/>
        </authorList>
    </citation>
    <scope>NUCLEOTIDE SEQUENCE [LARGE SCALE GENOMIC DNA]</scope>
    <source>
        <tissue evidence="3">Rhizome</tissue>
    </source>
</reference>
<comment type="caution">
    <text evidence="3">The sequence shown here is derived from an EMBL/GenBank/DDBJ whole genome shotgun (WGS) entry which is preliminary data.</text>
</comment>
<proteinExistence type="inferred from homology"/>
<dbReference type="Pfam" id="PF00067">
    <property type="entry name" value="p450"/>
    <property type="match status" value="1"/>
</dbReference>